<dbReference type="FunFam" id="3.40.50.300:FF:000032">
    <property type="entry name" value="Export ABC transporter ATP-binding protein"/>
    <property type="match status" value="1"/>
</dbReference>
<keyword evidence="8 11" id="KW-0472">Membrane</keyword>
<dbReference type="EMBL" id="FMBL01000001">
    <property type="protein sequence ID" value="SCC78088.1"/>
    <property type="molecule type" value="Genomic_DNA"/>
</dbReference>
<evidence type="ECO:0000259" key="12">
    <source>
        <dbReference type="PROSITE" id="PS50893"/>
    </source>
</evidence>
<dbReference type="InterPro" id="IPR003838">
    <property type="entry name" value="ABC3_permease_C"/>
</dbReference>
<protein>
    <submittedName>
        <fullName evidence="13">Putative ABC transport system permease protein</fullName>
    </submittedName>
</protein>
<keyword evidence="3" id="KW-1003">Cell membrane</keyword>
<evidence type="ECO:0000256" key="6">
    <source>
        <dbReference type="ARBA" id="ARBA00022840"/>
    </source>
</evidence>
<dbReference type="GO" id="GO:0098796">
    <property type="term" value="C:membrane protein complex"/>
    <property type="evidence" value="ECO:0007669"/>
    <property type="project" value="UniProtKB-ARBA"/>
</dbReference>
<feature type="transmembrane region" description="Helical" evidence="11">
    <location>
        <begin position="910"/>
        <end position="931"/>
    </location>
</feature>
<dbReference type="CDD" id="cd03255">
    <property type="entry name" value="ABC_MJ0796_LolCDE_FtsE"/>
    <property type="match status" value="1"/>
</dbReference>
<comment type="subcellular location">
    <subcellularLocation>
        <location evidence="1">Cell inner membrane</location>
        <topology evidence="1">Multi-pass membrane protein</topology>
    </subcellularLocation>
</comment>
<keyword evidence="7 11" id="KW-1133">Transmembrane helix</keyword>
<dbReference type="Pfam" id="PF02687">
    <property type="entry name" value="FtsX"/>
    <property type="match status" value="1"/>
</dbReference>
<evidence type="ECO:0000256" key="9">
    <source>
        <dbReference type="ARBA" id="ARBA00038388"/>
    </source>
</evidence>
<keyword evidence="5" id="KW-0547">Nucleotide-binding</keyword>
<feature type="transmembrane region" description="Helical" evidence="11">
    <location>
        <begin position="864"/>
        <end position="890"/>
    </location>
</feature>
<dbReference type="InterPro" id="IPR003593">
    <property type="entry name" value="AAA+_ATPase"/>
</dbReference>
<dbReference type="Gene3D" id="3.40.50.300">
    <property type="entry name" value="P-loop containing nucleotide triphosphate hydrolases"/>
    <property type="match status" value="1"/>
</dbReference>
<feature type="domain" description="ABC transporter" evidence="12">
    <location>
        <begin position="16"/>
        <end position="254"/>
    </location>
</feature>
<dbReference type="InterPro" id="IPR027417">
    <property type="entry name" value="P-loop_NTPase"/>
</dbReference>
<evidence type="ECO:0000256" key="5">
    <source>
        <dbReference type="ARBA" id="ARBA00022741"/>
    </source>
</evidence>
<evidence type="ECO:0000256" key="11">
    <source>
        <dbReference type="SAM" id="Phobius"/>
    </source>
</evidence>
<accession>A0A1C4H0K4</accession>
<organism evidence="13 14">
    <name type="scientific">Bifidobacterium commune</name>
    <dbReference type="NCBI Taxonomy" id="1505727"/>
    <lineage>
        <taxon>Bacteria</taxon>
        <taxon>Bacillati</taxon>
        <taxon>Actinomycetota</taxon>
        <taxon>Actinomycetes</taxon>
        <taxon>Bifidobacteriales</taxon>
        <taxon>Bifidobacteriaceae</taxon>
        <taxon>Bifidobacterium</taxon>
    </lineage>
</organism>
<dbReference type="SMART" id="SM00382">
    <property type="entry name" value="AAA"/>
    <property type="match status" value="1"/>
</dbReference>
<dbReference type="GO" id="GO:0005886">
    <property type="term" value="C:plasma membrane"/>
    <property type="evidence" value="ECO:0007669"/>
    <property type="project" value="UniProtKB-SubCell"/>
</dbReference>
<dbReference type="SUPFAM" id="SSF52540">
    <property type="entry name" value="P-loop containing nucleoside triphosphate hydrolases"/>
    <property type="match status" value="1"/>
</dbReference>
<evidence type="ECO:0000256" key="7">
    <source>
        <dbReference type="ARBA" id="ARBA00022989"/>
    </source>
</evidence>
<dbReference type="InterPro" id="IPR017871">
    <property type="entry name" value="ABC_transporter-like_CS"/>
</dbReference>
<dbReference type="InterPro" id="IPR003439">
    <property type="entry name" value="ABC_transporter-like_ATP-bd"/>
</dbReference>
<dbReference type="AlphaFoldDB" id="A0A1C4H0K4"/>
<evidence type="ECO:0000256" key="4">
    <source>
        <dbReference type="ARBA" id="ARBA00022692"/>
    </source>
</evidence>
<dbReference type="STRING" id="1505727.GA0061077_0096"/>
<dbReference type="InterPro" id="IPR017911">
    <property type="entry name" value="MacB-like_ATP-bd"/>
</dbReference>
<dbReference type="Pfam" id="PF00005">
    <property type="entry name" value="ABC_tran"/>
    <property type="match status" value="1"/>
</dbReference>
<keyword evidence="2" id="KW-0813">Transport</keyword>
<evidence type="ECO:0000256" key="10">
    <source>
        <dbReference type="SAM" id="MobiDB-lite"/>
    </source>
</evidence>
<keyword evidence="14" id="KW-1185">Reference proteome</keyword>
<evidence type="ECO:0000313" key="14">
    <source>
        <dbReference type="Proteomes" id="UP000242610"/>
    </source>
</evidence>
<dbReference type="PANTHER" id="PTHR42798:SF6">
    <property type="entry name" value="CELL DIVISION ATP-BINDING PROTEIN FTSE"/>
    <property type="match status" value="1"/>
</dbReference>
<evidence type="ECO:0000256" key="8">
    <source>
        <dbReference type="ARBA" id="ARBA00023136"/>
    </source>
</evidence>
<dbReference type="GO" id="GO:0022857">
    <property type="term" value="F:transmembrane transporter activity"/>
    <property type="evidence" value="ECO:0007669"/>
    <property type="project" value="UniProtKB-ARBA"/>
</dbReference>
<evidence type="ECO:0000313" key="13">
    <source>
        <dbReference type="EMBL" id="SCC78088.1"/>
    </source>
</evidence>
<dbReference type="GO" id="GO:0016887">
    <property type="term" value="F:ATP hydrolysis activity"/>
    <property type="evidence" value="ECO:0007669"/>
    <property type="project" value="InterPro"/>
</dbReference>
<dbReference type="PROSITE" id="PS00211">
    <property type="entry name" value="ABC_TRANSPORTER_1"/>
    <property type="match status" value="1"/>
</dbReference>
<feature type="transmembrane region" description="Helical" evidence="11">
    <location>
        <begin position="281"/>
        <end position="304"/>
    </location>
</feature>
<feature type="transmembrane region" description="Helical" evidence="11">
    <location>
        <begin position="814"/>
        <end position="843"/>
    </location>
</feature>
<reference evidence="14" key="1">
    <citation type="submission" date="2016-08" db="EMBL/GenBank/DDBJ databases">
        <authorList>
            <person name="Varghese N."/>
            <person name="Submissions Spin"/>
        </authorList>
    </citation>
    <scope>NUCLEOTIDE SEQUENCE [LARGE SCALE GENOMIC DNA]</scope>
    <source>
        <strain evidence="14">R-52791</strain>
    </source>
</reference>
<feature type="region of interest" description="Disordered" evidence="10">
    <location>
        <begin position="697"/>
        <end position="716"/>
    </location>
</feature>
<dbReference type="PROSITE" id="PS50893">
    <property type="entry name" value="ABC_TRANSPORTER_2"/>
    <property type="match status" value="1"/>
</dbReference>
<gene>
    <name evidence="13" type="ORF">GA0061077_0096</name>
</gene>
<evidence type="ECO:0000256" key="3">
    <source>
        <dbReference type="ARBA" id="ARBA00022475"/>
    </source>
</evidence>
<sequence>MNLPAIPIQAVRDYVLQIKDISKQYKTGDFTQQALDHVSLTLRDNEFVAILGPSGSGKTTLLNIIGGLDRYDEGDLVINGTSTKKYKDRDWDSYRNHTVGFVFQSYNLIPHQSILSNVELALTISGVSRADRHKRAEEALKKVGLGKHVNKKPNQLSGGQMQRVAIARALVNDPSIVLADEPTGALDSETSVQIMDLLKEVAQDRLVVMVTHNPELAYEYANRIVELKDGVIRGDSRPVEPEETASEAPAVHRTMGRASMSFATSVALSFNNLKSKKARTILTSFAGSIGIIGIALILSVSAGVNHYITDIQKETLTSYPIEINQQTFDMNKIMDTAQAADDSKEHAQLRDGIYPDDSSVKGASSVTSGITTNNLSPFKKFLDKPDNDVRKHVGDVGIQYSYSPKFSVFTHDGSGTLVNVDGVKISGSSVASDSVASTMAGLNSSSSDIGSIQSMQISKITGKTENNKAPSAFSEIMPGEHADKQPISSVITDNYQMVKGDWPKSSDQVVLVLDKNNEIPLTQVYELGLLPSADYNDMMNRLNNGEKVKTNTSRIDYSKAMEQPLTLLPAADQYVKDADGHYRYVGNDADQVGKLMDSPNAMKLHVMGVVRANSDAKTTPLAPGIGYTRMLTDKLIAHANDSEIVSSQKTDRGHNVLNGMTFAPSDDAAKAANAKTYIASLPVSEQANMAKSLMSQTSLGMGTPAPSQQSAGATEEQTAQAFNHYLATASESVLVSIYNQYVSTGTYDGNLADFGVIGRDAPSSIKIYADSFEAKNAIEDAIKQYNEGAKEKDRIVYTDYAGLMMNSVTTIINVITYVLIAFVAVSLVVSSIMIGIITYISVLERTKEIGILRAMGASKRNVSTVFNAETGIIGLCAGLIGIAVTLMLIIPGNALMHHFMGTDQVNAVLPVSGAVILVVLSVVLTLIGGLIPSSKAAKQDPATALRTE</sequence>
<dbReference type="GO" id="GO:0005524">
    <property type="term" value="F:ATP binding"/>
    <property type="evidence" value="ECO:0007669"/>
    <property type="project" value="UniProtKB-KW"/>
</dbReference>
<dbReference type="Proteomes" id="UP000242610">
    <property type="component" value="Unassembled WGS sequence"/>
</dbReference>
<proteinExistence type="inferred from homology"/>
<keyword evidence="4 11" id="KW-0812">Transmembrane</keyword>
<dbReference type="PANTHER" id="PTHR42798">
    <property type="entry name" value="LIPOPROTEIN-RELEASING SYSTEM ATP-BINDING PROTEIN LOLD"/>
    <property type="match status" value="1"/>
</dbReference>
<keyword evidence="6" id="KW-0067">ATP-binding</keyword>
<evidence type="ECO:0000256" key="2">
    <source>
        <dbReference type="ARBA" id="ARBA00022448"/>
    </source>
</evidence>
<name>A0A1C4H0K4_9BIFI</name>
<evidence type="ECO:0000256" key="1">
    <source>
        <dbReference type="ARBA" id="ARBA00004429"/>
    </source>
</evidence>
<comment type="similarity">
    <text evidence="9">Belongs to the ABC transporter superfamily. Macrolide exporter (TC 3.A.1.122) family.</text>
</comment>